<evidence type="ECO:0000313" key="1">
    <source>
        <dbReference type="EMBL" id="HJA72254.1"/>
    </source>
</evidence>
<organism evidence="1 2">
    <name type="scientific">Candidatus Lachnoclostridium stercoravium</name>
    <dbReference type="NCBI Taxonomy" id="2838633"/>
    <lineage>
        <taxon>Bacteria</taxon>
        <taxon>Bacillati</taxon>
        <taxon>Bacillota</taxon>
        <taxon>Clostridia</taxon>
        <taxon>Lachnospirales</taxon>
        <taxon>Lachnospiraceae</taxon>
    </lineage>
</organism>
<protein>
    <recommendedName>
        <fullName evidence="3">CopG family transcriptional regulator</fullName>
    </recommendedName>
</protein>
<sequence length="65" mass="7443">MRKKLEMSRLSLHIPTSLYNRIDQDSQKYGVTKTALVQTMIVNYYRSIDSMNASNGQSFIGKLSL</sequence>
<dbReference type="Proteomes" id="UP000823900">
    <property type="component" value="Unassembled WGS sequence"/>
</dbReference>
<dbReference type="InterPro" id="IPR010985">
    <property type="entry name" value="Ribbon_hlx_hlx"/>
</dbReference>
<evidence type="ECO:0008006" key="3">
    <source>
        <dbReference type="Google" id="ProtNLM"/>
    </source>
</evidence>
<dbReference type="SUPFAM" id="SSF47598">
    <property type="entry name" value="Ribbon-helix-helix"/>
    <property type="match status" value="1"/>
</dbReference>
<evidence type="ECO:0000313" key="2">
    <source>
        <dbReference type="Proteomes" id="UP000823900"/>
    </source>
</evidence>
<accession>A0A9D2HKR9</accession>
<gene>
    <name evidence="1" type="ORF">IAA07_11895</name>
</gene>
<dbReference type="AlphaFoldDB" id="A0A9D2HKR9"/>
<name>A0A9D2HKR9_9FIRM</name>
<reference evidence="1" key="1">
    <citation type="journal article" date="2021" name="PeerJ">
        <title>Extensive microbial diversity within the chicken gut microbiome revealed by metagenomics and culture.</title>
        <authorList>
            <person name="Gilroy R."/>
            <person name="Ravi A."/>
            <person name="Getino M."/>
            <person name="Pursley I."/>
            <person name="Horton D.L."/>
            <person name="Alikhan N.F."/>
            <person name="Baker D."/>
            <person name="Gharbi K."/>
            <person name="Hall N."/>
            <person name="Watson M."/>
            <person name="Adriaenssens E.M."/>
            <person name="Foster-Nyarko E."/>
            <person name="Jarju S."/>
            <person name="Secka A."/>
            <person name="Antonio M."/>
            <person name="Oren A."/>
            <person name="Chaudhuri R.R."/>
            <person name="La Ragione R."/>
            <person name="Hildebrand F."/>
            <person name="Pallen M.J."/>
        </authorList>
    </citation>
    <scope>NUCLEOTIDE SEQUENCE</scope>
    <source>
        <strain evidence="1">CHK178-16964</strain>
    </source>
</reference>
<proteinExistence type="predicted"/>
<comment type="caution">
    <text evidence="1">The sequence shown here is derived from an EMBL/GenBank/DDBJ whole genome shotgun (WGS) entry which is preliminary data.</text>
</comment>
<dbReference type="EMBL" id="DWZA01000100">
    <property type="protein sequence ID" value="HJA72254.1"/>
    <property type="molecule type" value="Genomic_DNA"/>
</dbReference>
<dbReference type="GO" id="GO:0006355">
    <property type="term" value="P:regulation of DNA-templated transcription"/>
    <property type="evidence" value="ECO:0007669"/>
    <property type="project" value="InterPro"/>
</dbReference>
<reference evidence="1" key="2">
    <citation type="submission" date="2021-04" db="EMBL/GenBank/DDBJ databases">
        <authorList>
            <person name="Gilroy R."/>
        </authorList>
    </citation>
    <scope>NUCLEOTIDE SEQUENCE</scope>
    <source>
        <strain evidence="1">CHK178-16964</strain>
    </source>
</reference>